<reference evidence="1" key="1">
    <citation type="journal article" date="2024" name="BMC Genomics">
        <title>Functional annotation of a divergent genome using sequence and structure-based similarity.</title>
        <authorList>
            <person name="Svedberg D."/>
            <person name="Winiger R.R."/>
            <person name="Berg A."/>
            <person name="Sharma H."/>
            <person name="Tellgren-Roth C."/>
            <person name="Debrunner-Vossbrinck B.A."/>
            <person name="Vossbrinck C.R."/>
            <person name="Barandun J."/>
        </authorList>
    </citation>
    <scope>NUCLEOTIDE SEQUENCE</scope>
    <source>
        <strain evidence="1">Illinois isolate</strain>
    </source>
</reference>
<dbReference type="KEGG" id="vnx:VNE69_09004"/>
<dbReference type="RefSeq" id="XP_065330594.1">
    <property type="nucleotide sequence ID" value="XM_065474522.1"/>
</dbReference>
<keyword evidence="2" id="KW-1185">Reference proteome</keyword>
<organism evidence="1 2">
    <name type="scientific">Vairimorpha necatrix</name>
    <dbReference type="NCBI Taxonomy" id="6039"/>
    <lineage>
        <taxon>Eukaryota</taxon>
        <taxon>Fungi</taxon>
        <taxon>Fungi incertae sedis</taxon>
        <taxon>Microsporidia</taxon>
        <taxon>Nosematidae</taxon>
        <taxon>Vairimorpha</taxon>
    </lineage>
</organism>
<gene>
    <name evidence="1" type="ORF">VNE69_09004</name>
</gene>
<sequence length="155" mass="18010">MKKHIIICETCSKNVVIIDFSSLISDNYRDNILPTEELFIKDKIHKKDSKIANIKINPCSSQQDDDIVNEDFFKKFNIESIRPCSASTIMSTLQAQSIQKSTKKNTISSLIYECYIQLNMDKEKLDKKYFLVLISLQTFQNSVTELKTHMIKVEY</sequence>
<evidence type="ECO:0000313" key="1">
    <source>
        <dbReference type="EMBL" id="WUR04449.1"/>
    </source>
</evidence>
<protein>
    <submittedName>
        <fullName evidence="1">Uncharacterized protein</fullName>
    </submittedName>
</protein>
<dbReference type="Proteomes" id="UP001334084">
    <property type="component" value="Chromosome 9"/>
</dbReference>
<dbReference type="GeneID" id="90542283"/>
<accession>A0AAX4JET1</accession>
<evidence type="ECO:0000313" key="2">
    <source>
        <dbReference type="Proteomes" id="UP001334084"/>
    </source>
</evidence>
<proteinExistence type="predicted"/>
<name>A0AAX4JET1_9MICR</name>
<dbReference type="EMBL" id="CP142734">
    <property type="protein sequence ID" value="WUR04449.1"/>
    <property type="molecule type" value="Genomic_DNA"/>
</dbReference>
<dbReference type="AlphaFoldDB" id="A0AAX4JET1"/>